<evidence type="ECO:0000313" key="9">
    <source>
        <dbReference type="EMBL" id="EJP25502.1"/>
    </source>
</evidence>
<evidence type="ECO:0000256" key="4">
    <source>
        <dbReference type="ARBA" id="ARBA00022475"/>
    </source>
</evidence>
<dbReference type="GO" id="GO:0005886">
    <property type="term" value="C:plasma membrane"/>
    <property type="evidence" value="ECO:0007669"/>
    <property type="project" value="UniProtKB-SubCell"/>
</dbReference>
<dbReference type="GO" id="GO:1903785">
    <property type="term" value="P:L-valine transmembrane transport"/>
    <property type="evidence" value="ECO:0007669"/>
    <property type="project" value="TreeGrafter"/>
</dbReference>
<organism evidence="9 10">
    <name type="scientific">Streptococcus anginosus SK1138</name>
    <dbReference type="NCBI Taxonomy" id="1161422"/>
    <lineage>
        <taxon>Bacteria</taxon>
        <taxon>Bacillati</taxon>
        <taxon>Bacillota</taxon>
        <taxon>Bacilli</taxon>
        <taxon>Lactobacillales</taxon>
        <taxon>Streptococcaceae</taxon>
        <taxon>Streptococcus</taxon>
        <taxon>Streptococcus anginosus group</taxon>
    </lineage>
</organism>
<dbReference type="PROSITE" id="PS51257">
    <property type="entry name" value="PROKAR_LIPOPROTEIN"/>
    <property type="match status" value="1"/>
</dbReference>
<keyword evidence="5 8" id="KW-0812">Transmembrane</keyword>
<name>A0AAD2Y9U5_STRAP</name>
<dbReference type="PANTHER" id="PTHR34979:SF1">
    <property type="entry name" value="INNER MEMBRANE PROTEIN YGAZ"/>
    <property type="match status" value="1"/>
</dbReference>
<feature type="transmembrane region" description="Helical" evidence="8">
    <location>
        <begin position="12"/>
        <end position="34"/>
    </location>
</feature>
<evidence type="ECO:0000256" key="5">
    <source>
        <dbReference type="ARBA" id="ARBA00022692"/>
    </source>
</evidence>
<protein>
    <submittedName>
        <fullName evidence="9">AzlC domain protein</fullName>
    </submittedName>
</protein>
<accession>A0AAD2Y9U5</accession>
<feature type="transmembrane region" description="Helical" evidence="8">
    <location>
        <begin position="54"/>
        <end position="75"/>
    </location>
</feature>
<gene>
    <name evidence="9" type="ORF">HMPREF1126_0008</name>
</gene>
<comment type="caution">
    <text evidence="9">The sequence shown here is derived from an EMBL/GenBank/DDBJ whole genome shotgun (WGS) entry which is preliminary data.</text>
</comment>
<proteinExistence type="inferred from homology"/>
<dbReference type="Proteomes" id="UP000006614">
    <property type="component" value="Unassembled WGS sequence"/>
</dbReference>
<dbReference type="AlphaFoldDB" id="A0AAD2Y9U5"/>
<evidence type="ECO:0000256" key="3">
    <source>
        <dbReference type="ARBA" id="ARBA00022448"/>
    </source>
</evidence>
<dbReference type="PANTHER" id="PTHR34979">
    <property type="entry name" value="INNER MEMBRANE PROTEIN YGAZ"/>
    <property type="match status" value="1"/>
</dbReference>
<evidence type="ECO:0000256" key="1">
    <source>
        <dbReference type="ARBA" id="ARBA00004651"/>
    </source>
</evidence>
<comment type="subcellular location">
    <subcellularLocation>
        <location evidence="1">Cell membrane</location>
        <topology evidence="1">Multi-pass membrane protein</topology>
    </subcellularLocation>
</comment>
<sequence>MIGKSFKDGAKAAMPTALGYVSIGLACGIIGASYVSPLEMVLMSSLVYAGSAQFAMLALLAIHAPVTAIALTVFFNQFASIFARSSYIYFFSACKSLAKYWYRNTLDR</sequence>
<keyword evidence="7 8" id="KW-0472">Membrane</keyword>
<dbReference type="Pfam" id="PF03591">
    <property type="entry name" value="AzlC"/>
    <property type="match status" value="1"/>
</dbReference>
<keyword evidence="6 8" id="KW-1133">Transmembrane helix</keyword>
<evidence type="ECO:0000313" key="10">
    <source>
        <dbReference type="Proteomes" id="UP000006614"/>
    </source>
</evidence>
<evidence type="ECO:0000256" key="6">
    <source>
        <dbReference type="ARBA" id="ARBA00022989"/>
    </source>
</evidence>
<evidence type="ECO:0000256" key="8">
    <source>
        <dbReference type="SAM" id="Phobius"/>
    </source>
</evidence>
<evidence type="ECO:0000256" key="7">
    <source>
        <dbReference type="ARBA" id="ARBA00023136"/>
    </source>
</evidence>
<comment type="similarity">
    <text evidence="2">Belongs to the AzlC family.</text>
</comment>
<keyword evidence="3" id="KW-0813">Transport</keyword>
<keyword evidence="4" id="KW-1003">Cell membrane</keyword>
<dbReference type="EMBL" id="ALJO01000009">
    <property type="protein sequence ID" value="EJP25502.1"/>
    <property type="molecule type" value="Genomic_DNA"/>
</dbReference>
<reference evidence="9 10" key="1">
    <citation type="submission" date="2012-07" db="EMBL/GenBank/DDBJ databases">
        <authorList>
            <person name="Durkin A.S."/>
            <person name="McCorrison J."/>
            <person name="Torralba M."/>
            <person name="Gillis M."/>
            <person name="Methe B."/>
            <person name="Sutton G."/>
            <person name="Nelson K.E."/>
        </authorList>
    </citation>
    <scope>NUCLEOTIDE SEQUENCE [LARGE SCALE GENOMIC DNA]</scope>
    <source>
        <strain evidence="9 10">SK1138</strain>
    </source>
</reference>
<evidence type="ECO:0000256" key="2">
    <source>
        <dbReference type="ARBA" id="ARBA00010735"/>
    </source>
</evidence>
<dbReference type="InterPro" id="IPR011606">
    <property type="entry name" value="Brnchd-chn_aa_trnsp_permease"/>
</dbReference>